<protein>
    <submittedName>
        <fullName evidence="9">Multidrug transporter subunit MdtG</fullName>
    </submittedName>
</protein>
<evidence type="ECO:0000256" key="1">
    <source>
        <dbReference type="ARBA" id="ARBA00004651"/>
    </source>
</evidence>
<feature type="transmembrane region" description="Helical" evidence="7">
    <location>
        <begin position="377"/>
        <end position="397"/>
    </location>
</feature>
<dbReference type="OrthoDB" id="65739at2"/>
<reference evidence="10" key="1">
    <citation type="submission" date="2016-12" db="EMBL/GenBank/DDBJ databases">
        <authorList>
            <person name="Jung M.Y."/>
            <person name="Lee S.H."/>
        </authorList>
    </citation>
    <scope>NUCLEOTIDE SEQUENCE [LARGE SCALE GENOMIC DNA]</scope>
    <source>
        <strain evidence="10">WiKim39</strain>
    </source>
</reference>
<evidence type="ECO:0000256" key="4">
    <source>
        <dbReference type="ARBA" id="ARBA00022692"/>
    </source>
</evidence>
<dbReference type="Gene3D" id="1.20.1250.20">
    <property type="entry name" value="MFS general substrate transporter like domains"/>
    <property type="match status" value="2"/>
</dbReference>
<dbReference type="PRINTS" id="PR01035">
    <property type="entry name" value="TCRTETA"/>
</dbReference>
<dbReference type="KEGG" id="lalw:BTM29_01020"/>
<name>A0A1P8Q063_9LACO</name>
<accession>A0A1P8Q063</accession>
<keyword evidence="10" id="KW-1185">Reference proteome</keyword>
<comment type="subcellular location">
    <subcellularLocation>
        <location evidence="1">Cell membrane</location>
        <topology evidence="1">Multi-pass membrane protein</topology>
    </subcellularLocation>
</comment>
<dbReference type="InterPro" id="IPR036259">
    <property type="entry name" value="MFS_trans_sf"/>
</dbReference>
<feature type="transmembrane region" description="Helical" evidence="7">
    <location>
        <begin position="150"/>
        <end position="172"/>
    </location>
</feature>
<organism evidence="9 10">
    <name type="scientific">Companilactobacillus allii</name>
    <dbReference type="NCBI Taxonomy" id="1847728"/>
    <lineage>
        <taxon>Bacteria</taxon>
        <taxon>Bacillati</taxon>
        <taxon>Bacillota</taxon>
        <taxon>Bacilli</taxon>
        <taxon>Lactobacillales</taxon>
        <taxon>Lactobacillaceae</taxon>
        <taxon>Companilactobacillus</taxon>
    </lineage>
</organism>
<keyword evidence="5 7" id="KW-1133">Transmembrane helix</keyword>
<gene>
    <name evidence="9" type="ORF">BTM29_01020</name>
</gene>
<evidence type="ECO:0000256" key="2">
    <source>
        <dbReference type="ARBA" id="ARBA00022448"/>
    </source>
</evidence>
<feature type="transmembrane region" description="Helical" evidence="7">
    <location>
        <begin position="89"/>
        <end position="112"/>
    </location>
</feature>
<dbReference type="InterPro" id="IPR020846">
    <property type="entry name" value="MFS_dom"/>
</dbReference>
<dbReference type="CDD" id="cd17391">
    <property type="entry name" value="MFS_MdtG_MDR_like"/>
    <property type="match status" value="1"/>
</dbReference>
<feature type="transmembrane region" description="Helical" evidence="7">
    <location>
        <begin position="293"/>
        <end position="311"/>
    </location>
</feature>
<dbReference type="STRING" id="1847728.BTM29_01020"/>
<dbReference type="SUPFAM" id="SSF103473">
    <property type="entry name" value="MFS general substrate transporter"/>
    <property type="match status" value="1"/>
</dbReference>
<dbReference type="InterPro" id="IPR024989">
    <property type="entry name" value="MFS_assoc_dom"/>
</dbReference>
<dbReference type="PROSITE" id="PS50850">
    <property type="entry name" value="MFS"/>
    <property type="match status" value="1"/>
</dbReference>
<evidence type="ECO:0000256" key="6">
    <source>
        <dbReference type="ARBA" id="ARBA00023136"/>
    </source>
</evidence>
<dbReference type="PANTHER" id="PTHR43414:SF6">
    <property type="entry name" value="MULTIDRUG RESISTANCE PROTEIN MDTG"/>
    <property type="match status" value="1"/>
</dbReference>
<feature type="transmembrane region" description="Helical" evidence="7">
    <location>
        <begin position="261"/>
        <end position="281"/>
    </location>
</feature>
<dbReference type="Proteomes" id="UP000187499">
    <property type="component" value="Chromosome"/>
</dbReference>
<dbReference type="InterPro" id="IPR011701">
    <property type="entry name" value="MFS"/>
</dbReference>
<dbReference type="GO" id="GO:0005886">
    <property type="term" value="C:plasma membrane"/>
    <property type="evidence" value="ECO:0007669"/>
    <property type="project" value="UniProtKB-SubCell"/>
</dbReference>
<evidence type="ECO:0000256" key="3">
    <source>
        <dbReference type="ARBA" id="ARBA00022475"/>
    </source>
</evidence>
<feature type="domain" description="Major facilitator superfamily (MFS) profile" evidence="8">
    <location>
        <begin position="18"/>
        <end position="405"/>
    </location>
</feature>
<dbReference type="RefSeq" id="WP_076613721.1">
    <property type="nucleotide sequence ID" value="NZ_CP019323.1"/>
</dbReference>
<dbReference type="AlphaFoldDB" id="A0A1P8Q063"/>
<evidence type="ECO:0000259" key="8">
    <source>
        <dbReference type="PROSITE" id="PS50850"/>
    </source>
</evidence>
<feature type="transmembrane region" description="Helical" evidence="7">
    <location>
        <begin position="118"/>
        <end position="138"/>
    </location>
</feature>
<keyword evidence="4 7" id="KW-0812">Transmembrane</keyword>
<dbReference type="EMBL" id="CP019323">
    <property type="protein sequence ID" value="APX71217.1"/>
    <property type="molecule type" value="Genomic_DNA"/>
</dbReference>
<dbReference type="InterPro" id="IPR001958">
    <property type="entry name" value="Tet-R_TetA/multi-R_MdtG-like"/>
</dbReference>
<keyword evidence="6 7" id="KW-0472">Membrane</keyword>
<dbReference type="Pfam" id="PF12832">
    <property type="entry name" value="MFS_1_like"/>
    <property type="match status" value="1"/>
</dbReference>
<dbReference type="PANTHER" id="PTHR43414">
    <property type="entry name" value="MULTIDRUG RESISTANCE PROTEIN MDTG"/>
    <property type="match status" value="1"/>
</dbReference>
<evidence type="ECO:0000313" key="9">
    <source>
        <dbReference type="EMBL" id="APX71217.1"/>
    </source>
</evidence>
<proteinExistence type="predicted"/>
<dbReference type="Pfam" id="PF07690">
    <property type="entry name" value="MFS_1"/>
    <property type="match status" value="1"/>
</dbReference>
<feature type="transmembrane region" description="Helical" evidence="7">
    <location>
        <begin position="178"/>
        <end position="196"/>
    </location>
</feature>
<evidence type="ECO:0000313" key="10">
    <source>
        <dbReference type="Proteomes" id="UP000187499"/>
    </source>
</evidence>
<keyword evidence="2" id="KW-0813">Transport</keyword>
<sequence length="412" mass="44573">MTSKSQKVPTGNNYWKRNLTVLWFSTFMTGIGFSMITPFLPLYINQLGNFTKNQLVIWNGIAFSSTFLVMAIVSPIWGKIADRRGRKLMLIRAALGMAIVISLQAFATAAWQLVVLRLLQGVFSGFVSNANTLIASTAPRSESGKALGTLNTGVISGTLLGPLVGGVIAQYLGYRIPFMITGSLLFIAFILVTIFIKEDFKPIPKGQEESTKQIFHKLKNPNLILAMFVTTMIIQTSNNSINPIISLYVKQLLPGSDKVTLIAGVVAAVPGIANIIAAPRFGALGDRIGTSKILIGGLIFAILVYIPQAFVTNVWQLATLRFFVGISDACLVPQVQTLLAKYTDAQYTGRIFGYNQSFQSVGNVCGPLLGSFISSTLSYSAVFISTSALAGINLVWVSTHIRSKKGKKIKAS</sequence>
<evidence type="ECO:0000256" key="7">
    <source>
        <dbReference type="SAM" id="Phobius"/>
    </source>
</evidence>
<evidence type="ECO:0000256" key="5">
    <source>
        <dbReference type="ARBA" id="ARBA00022989"/>
    </source>
</evidence>
<feature type="transmembrane region" description="Helical" evidence="7">
    <location>
        <begin position="21"/>
        <end position="44"/>
    </location>
</feature>
<feature type="transmembrane region" description="Helical" evidence="7">
    <location>
        <begin position="56"/>
        <end position="77"/>
    </location>
</feature>
<feature type="transmembrane region" description="Helical" evidence="7">
    <location>
        <begin position="222"/>
        <end position="241"/>
    </location>
</feature>
<keyword evidence="3" id="KW-1003">Cell membrane</keyword>
<dbReference type="GO" id="GO:0022857">
    <property type="term" value="F:transmembrane transporter activity"/>
    <property type="evidence" value="ECO:0007669"/>
    <property type="project" value="InterPro"/>
</dbReference>